<evidence type="ECO:0000313" key="3">
    <source>
        <dbReference type="Proteomes" id="UP001163152"/>
    </source>
</evidence>
<name>A0A9E9CBH9_9CYAN</name>
<dbReference type="InterPro" id="IPR013417">
    <property type="entry name" value="CHP02588"/>
</dbReference>
<reference evidence="2" key="1">
    <citation type="submission" date="2022-12" db="EMBL/GenBank/DDBJ databases">
        <title>Polyphasic identification of a Novel Hot-Spring Cyanobacterium Ocullathermofonsia sinensis gen nov. sp. nov. and Genomic Insights on its Adaptations to the Thermal Habitat.</title>
        <authorList>
            <person name="Daroch M."/>
            <person name="Tang J."/>
            <person name="Jiang Y."/>
        </authorList>
    </citation>
    <scope>NUCLEOTIDE SEQUENCE</scope>
    <source>
        <strain evidence="2">PKUAC-SCTA174</strain>
    </source>
</reference>
<keyword evidence="3" id="KW-1185">Reference proteome</keyword>
<dbReference type="KEGG" id="tsin:OXH18_10475"/>
<feature type="transmembrane region" description="Helical" evidence="1">
    <location>
        <begin position="28"/>
        <end position="50"/>
    </location>
</feature>
<dbReference type="NCBIfam" id="TIGR02588">
    <property type="entry name" value="TIGR02588 family protein"/>
    <property type="match status" value="1"/>
</dbReference>
<evidence type="ECO:0000313" key="2">
    <source>
        <dbReference type="EMBL" id="WAL62387.1"/>
    </source>
</evidence>
<sequence length="145" mass="15975">MKRSVSQGQFSRGQFSRSSQRSRLSAEAITIAISSLIVAALIGLILLVWITKDDRPPILSISTPEAVRQEQGYYYVPFTVKNDGGGTAESVQVIGELRINGQVEEQGEQQIDFLSSREEEEGAFVFSRNPALGDLVLRIASYKLP</sequence>
<keyword evidence="1" id="KW-1133">Transmembrane helix</keyword>
<evidence type="ECO:0000256" key="1">
    <source>
        <dbReference type="SAM" id="Phobius"/>
    </source>
</evidence>
<dbReference type="Proteomes" id="UP001163152">
    <property type="component" value="Chromosome"/>
</dbReference>
<accession>A0A9E9CBH9</accession>
<dbReference type="EMBL" id="CP113797">
    <property type="protein sequence ID" value="WAL62387.1"/>
    <property type="molecule type" value="Genomic_DNA"/>
</dbReference>
<protein>
    <submittedName>
        <fullName evidence="2">TIGR02588 family protein</fullName>
    </submittedName>
</protein>
<proteinExistence type="predicted"/>
<dbReference type="RefSeq" id="WP_268612727.1">
    <property type="nucleotide sequence ID" value="NZ_CP113797.1"/>
</dbReference>
<dbReference type="AlphaFoldDB" id="A0A9E9CBH9"/>
<keyword evidence="1" id="KW-0812">Transmembrane</keyword>
<gene>
    <name evidence="2" type="ORF">OXH18_10475</name>
</gene>
<organism evidence="2 3">
    <name type="scientific">Thermocoleostomius sinensis A174</name>
    <dbReference type="NCBI Taxonomy" id="2016057"/>
    <lineage>
        <taxon>Bacteria</taxon>
        <taxon>Bacillati</taxon>
        <taxon>Cyanobacteriota</taxon>
        <taxon>Cyanophyceae</taxon>
        <taxon>Oculatellales</taxon>
        <taxon>Oculatellaceae</taxon>
        <taxon>Thermocoleostomius</taxon>
    </lineage>
</organism>
<keyword evidence="1" id="KW-0472">Membrane</keyword>